<accession>A0ABP9LEU6</accession>
<dbReference type="Proteomes" id="UP001500124">
    <property type="component" value="Unassembled WGS sequence"/>
</dbReference>
<evidence type="ECO:0000313" key="3">
    <source>
        <dbReference type="Proteomes" id="UP001500124"/>
    </source>
</evidence>
<reference evidence="3" key="1">
    <citation type="journal article" date="2019" name="Int. J. Syst. Evol. Microbiol.">
        <title>The Global Catalogue of Microorganisms (GCM) 10K type strain sequencing project: providing services to taxonomists for standard genome sequencing and annotation.</title>
        <authorList>
            <consortium name="The Broad Institute Genomics Platform"/>
            <consortium name="The Broad Institute Genome Sequencing Center for Infectious Disease"/>
            <person name="Wu L."/>
            <person name="Ma J."/>
        </authorList>
    </citation>
    <scope>NUCLEOTIDE SEQUENCE [LARGE SCALE GENOMIC DNA]</scope>
    <source>
        <strain evidence="3">JCM 18410</strain>
    </source>
</reference>
<proteinExistence type="predicted"/>
<organism evidence="2 3">
    <name type="scientific">Streptomyces similanensis</name>
    <dbReference type="NCBI Taxonomy" id="1274988"/>
    <lineage>
        <taxon>Bacteria</taxon>
        <taxon>Bacillati</taxon>
        <taxon>Actinomycetota</taxon>
        <taxon>Actinomycetes</taxon>
        <taxon>Kitasatosporales</taxon>
        <taxon>Streptomycetaceae</taxon>
        <taxon>Streptomyces</taxon>
    </lineage>
</organism>
<sequence>MGDRVEVVGEPGVEAVPVCGEPVTDTGLGLGGHGSLRGARQKRDGAGGHRRSAFNTTAPNAPAPAQADWISPAR</sequence>
<feature type="compositionally biased region" description="Low complexity" evidence="1">
    <location>
        <begin position="53"/>
        <end position="67"/>
    </location>
</feature>
<evidence type="ECO:0000256" key="1">
    <source>
        <dbReference type="SAM" id="MobiDB-lite"/>
    </source>
</evidence>
<dbReference type="EMBL" id="BAABKC010000112">
    <property type="protein sequence ID" value="GAA5074763.1"/>
    <property type="molecule type" value="Genomic_DNA"/>
</dbReference>
<evidence type="ECO:0000313" key="2">
    <source>
        <dbReference type="EMBL" id="GAA5074763.1"/>
    </source>
</evidence>
<keyword evidence="3" id="KW-1185">Reference proteome</keyword>
<comment type="caution">
    <text evidence="2">The sequence shown here is derived from an EMBL/GenBank/DDBJ whole genome shotgun (WGS) entry which is preliminary data.</text>
</comment>
<name>A0ABP9LEU6_9ACTN</name>
<protein>
    <submittedName>
        <fullName evidence="2">Uncharacterized protein</fullName>
    </submittedName>
</protein>
<gene>
    <name evidence="2" type="ORF">GCM10023336_63140</name>
</gene>
<feature type="region of interest" description="Disordered" evidence="1">
    <location>
        <begin position="16"/>
        <end position="74"/>
    </location>
</feature>